<protein>
    <submittedName>
        <fullName evidence="2">Uncharacterized protein</fullName>
    </submittedName>
</protein>
<gene>
    <name evidence="2" type="ORF">EVG20_g9125</name>
</gene>
<accession>A0A4Y9Y1J7</accession>
<dbReference type="AlphaFoldDB" id="A0A4Y9Y1J7"/>
<feature type="compositionally biased region" description="Basic and acidic residues" evidence="1">
    <location>
        <begin position="255"/>
        <end position="264"/>
    </location>
</feature>
<keyword evidence="3" id="KW-1185">Reference proteome</keyword>
<evidence type="ECO:0000313" key="3">
    <source>
        <dbReference type="Proteomes" id="UP000298327"/>
    </source>
</evidence>
<dbReference type="EMBL" id="SEOQ01000871">
    <property type="protein sequence ID" value="TFY55952.1"/>
    <property type="molecule type" value="Genomic_DNA"/>
</dbReference>
<name>A0A4Y9Y1J7_9AGAM</name>
<proteinExistence type="predicted"/>
<feature type="compositionally biased region" description="Basic and acidic residues" evidence="1">
    <location>
        <begin position="271"/>
        <end position="283"/>
    </location>
</feature>
<feature type="compositionally biased region" description="Basic and acidic residues" evidence="1">
    <location>
        <begin position="229"/>
        <end position="239"/>
    </location>
</feature>
<organism evidence="2 3">
    <name type="scientific">Dentipellis fragilis</name>
    <dbReference type="NCBI Taxonomy" id="205917"/>
    <lineage>
        <taxon>Eukaryota</taxon>
        <taxon>Fungi</taxon>
        <taxon>Dikarya</taxon>
        <taxon>Basidiomycota</taxon>
        <taxon>Agaricomycotina</taxon>
        <taxon>Agaricomycetes</taxon>
        <taxon>Russulales</taxon>
        <taxon>Hericiaceae</taxon>
        <taxon>Dentipellis</taxon>
    </lineage>
</organism>
<feature type="region of interest" description="Disordered" evidence="1">
    <location>
        <begin position="1"/>
        <end position="324"/>
    </location>
</feature>
<evidence type="ECO:0000256" key="1">
    <source>
        <dbReference type="SAM" id="MobiDB-lite"/>
    </source>
</evidence>
<feature type="compositionally biased region" description="Basic and acidic residues" evidence="1">
    <location>
        <begin position="300"/>
        <end position="309"/>
    </location>
</feature>
<sequence>MKRTPLADLPLERFLPASTDANIPRHATSPFKQPGSNKRPLSPTGPTPFSPAKRRILEQEGLLSPPKTPLSSSSSRSSGRFAPTYFHDLVKGPDSPARKLDFKPDALQSASAGGSRSPSTPSRTTRHTSDGRTRTSPRLVAKSSARQASQSPPTPQPSSASATPASASAPAPAASPAGPSTSTPLMIPREMPPPPDRLSMHYPGFDVHQDTHIPLLRASDVMAAPEPAPGKEEEKENLPPRRRVRKAATEPTTLDGKKALDGKRAKSTPRGLKERNEADDATPRRSARLGTSAASAKRSAAQERRRMMEDEVDGAGSDEENIAL</sequence>
<evidence type="ECO:0000313" key="2">
    <source>
        <dbReference type="EMBL" id="TFY55952.1"/>
    </source>
</evidence>
<feature type="compositionally biased region" description="Low complexity" evidence="1">
    <location>
        <begin position="62"/>
        <end position="78"/>
    </location>
</feature>
<reference evidence="2 3" key="1">
    <citation type="submission" date="2019-02" db="EMBL/GenBank/DDBJ databases">
        <title>Genome sequencing of the rare red list fungi Dentipellis fragilis.</title>
        <authorList>
            <person name="Buettner E."/>
            <person name="Kellner H."/>
        </authorList>
    </citation>
    <scope>NUCLEOTIDE SEQUENCE [LARGE SCALE GENOMIC DNA]</scope>
    <source>
        <strain evidence="2 3">DSM 105465</strain>
    </source>
</reference>
<feature type="compositionally biased region" description="Basic and acidic residues" evidence="1">
    <location>
        <begin position="88"/>
        <end position="104"/>
    </location>
</feature>
<feature type="compositionally biased region" description="Low complexity" evidence="1">
    <location>
        <begin position="141"/>
        <end position="189"/>
    </location>
</feature>
<comment type="caution">
    <text evidence="2">The sequence shown here is derived from an EMBL/GenBank/DDBJ whole genome shotgun (WGS) entry which is preliminary data.</text>
</comment>
<feature type="compositionally biased region" description="Low complexity" evidence="1">
    <location>
        <begin position="109"/>
        <end position="123"/>
    </location>
</feature>
<dbReference type="OrthoDB" id="3211926at2759"/>
<dbReference type="Proteomes" id="UP000298327">
    <property type="component" value="Unassembled WGS sequence"/>
</dbReference>
<feature type="compositionally biased region" description="Acidic residues" evidence="1">
    <location>
        <begin position="310"/>
        <end position="324"/>
    </location>
</feature>